<keyword evidence="1" id="KW-0472">Membrane</keyword>
<dbReference type="InParanoid" id="A0A218YTW7"/>
<dbReference type="InterPro" id="IPR015590">
    <property type="entry name" value="Aldehyde_DH_dom"/>
</dbReference>
<dbReference type="EMBL" id="MZNU01000389">
    <property type="protein sequence ID" value="OWO98566.1"/>
    <property type="molecule type" value="Genomic_DNA"/>
</dbReference>
<dbReference type="SUPFAM" id="SSF53720">
    <property type="entry name" value="ALDH-like"/>
    <property type="match status" value="1"/>
</dbReference>
<reference evidence="3 4" key="1">
    <citation type="submission" date="2017-04" db="EMBL/GenBank/DDBJ databases">
        <title>Draft genome sequence of Marssonina coronaria NL1: causal agent of apple blotch.</title>
        <authorList>
            <person name="Cheng Q."/>
        </authorList>
    </citation>
    <scope>NUCLEOTIDE SEQUENCE [LARGE SCALE GENOMIC DNA]</scope>
    <source>
        <strain evidence="3 4">NL1</strain>
    </source>
</reference>
<protein>
    <submittedName>
        <fullName evidence="3">Aldehyde dehydrogenase PutA</fullName>
    </submittedName>
</protein>
<dbReference type="STRING" id="503106.A0A218YTW7"/>
<evidence type="ECO:0000313" key="3">
    <source>
        <dbReference type="EMBL" id="OWO98566.1"/>
    </source>
</evidence>
<accession>A0A218YTW7</accession>
<gene>
    <name evidence="3" type="ORF">B2J93_2884</name>
</gene>
<name>A0A218YTW7_9HELO</name>
<organism evidence="3 4">
    <name type="scientific">Diplocarpon coronariae</name>
    <dbReference type="NCBI Taxonomy" id="2795749"/>
    <lineage>
        <taxon>Eukaryota</taxon>
        <taxon>Fungi</taxon>
        <taxon>Dikarya</taxon>
        <taxon>Ascomycota</taxon>
        <taxon>Pezizomycotina</taxon>
        <taxon>Leotiomycetes</taxon>
        <taxon>Helotiales</taxon>
        <taxon>Drepanopezizaceae</taxon>
        <taxon>Diplocarpon</taxon>
    </lineage>
</organism>
<dbReference type="AlphaFoldDB" id="A0A218YTW7"/>
<dbReference type="Pfam" id="PF00171">
    <property type="entry name" value="Aldedh"/>
    <property type="match status" value="1"/>
</dbReference>
<dbReference type="InterPro" id="IPR016162">
    <property type="entry name" value="Ald_DH_N"/>
</dbReference>
<proteinExistence type="predicted"/>
<sequence>MASLLTLDQLRAAVIDGRTRNIRYRQNELQSLHLSLRDSVDKIRPAISRDLGGDAKASESEYYLTLNAVSEFYKPLDLSVALENEYLIAKGSDNSSQRVGKGLVIIRPTTHTRFYSIICPLAAAIAAGNCLGDSSLEIDVVLKELLPQALDSDTFGISDHPIEDPSVLASSFLVDQTGSSSTTTLNQLSSNTSARAIAIVDRTADIELAARSIINARFSFQGASAYSPDLVVVNEFVKDDFVAACTWHASRYFASGASPSHPREAEDSVTKHLLKAAEDKGEISVFGSSGFMLASVVDRSSPVTRMKVSGCHLPIMGCTSLVDALMSQRPESTLLAAYIFSDAPTAKFLAQYLEACITFVNQIPVHFLVGPAAPLSPLPTRPGHKYSPEMFSSERPQYISRPSSDFLAIQKLFDGEKKPGSEARLLTEIRKAAVKPLPKTGQPLGYAVGFFEQGILLGGGLFLSVVAPALGYGTFVLGRYAWKAVASMRV</sequence>
<evidence type="ECO:0000313" key="4">
    <source>
        <dbReference type="Proteomes" id="UP000242519"/>
    </source>
</evidence>
<dbReference type="InterPro" id="IPR016163">
    <property type="entry name" value="Ald_DH_C"/>
</dbReference>
<keyword evidence="1" id="KW-1133">Transmembrane helix</keyword>
<dbReference type="InterPro" id="IPR016161">
    <property type="entry name" value="Ald_DH/histidinol_DH"/>
</dbReference>
<feature type="domain" description="Aldehyde dehydrogenase" evidence="2">
    <location>
        <begin position="179"/>
        <end position="364"/>
    </location>
</feature>
<dbReference type="Gene3D" id="3.40.605.10">
    <property type="entry name" value="Aldehyde Dehydrogenase, Chain A, domain 1"/>
    <property type="match status" value="1"/>
</dbReference>
<dbReference type="Proteomes" id="UP000242519">
    <property type="component" value="Unassembled WGS sequence"/>
</dbReference>
<evidence type="ECO:0000259" key="2">
    <source>
        <dbReference type="Pfam" id="PF00171"/>
    </source>
</evidence>
<evidence type="ECO:0000256" key="1">
    <source>
        <dbReference type="SAM" id="Phobius"/>
    </source>
</evidence>
<comment type="caution">
    <text evidence="3">The sequence shown here is derived from an EMBL/GenBank/DDBJ whole genome shotgun (WGS) entry which is preliminary data.</text>
</comment>
<keyword evidence="1" id="KW-0812">Transmembrane</keyword>
<dbReference type="PANTHER" id="PTHR43111">
    <property type="entry name" value="ALDEHYDE DEHYDROGENASE B-RELATED"/>
    <property type="match status" value="1"/>
</dbReference>
<dbReference type="OrthoDB" id="5596991at2759"/>
<keyword evidence="4" id="KW-1185">Reference proteome</keyword>
<dbReference type="Gene3D" id="3.40.309.10">
    <property type="entry name" value="Aldehyde Dehydrogenase, Chain A, domain 2"/>
    <property type="match status" value="1"/>
</dbReference>
<dbReference type="PANTHER" id="PTHR43111:SF1">
    <property type="entry name" value="ALDEHYDE DEHYDROGENASE B-RELATED"/>
    <property type="match status" value="1"/>
</dbReference>
<dbReference type="GO" id="GO:0016620">
    <property type="term" value="F:oxidoreductase activity, acting on the aldehyde or oxo group of donors, NAD or NADP as acceptor"/>
    <property type="evidence" value="ECO:0007669"/>
    <property type="project" value="InterPro"/>
</dbReference>
<feature type="transmembrane region" description="Helical" evidence="1">
    <location>
        <begin position="455"/>
        <end position="482"/>
    </location>
</feature>